<dbReference type="RefSeq" id="XP_069208335.1">
    <property type="nucleotide sequence ID" value="XM_069353693.1"/>
</dbReference>
<dbReference type="GeneID" id="95986246"/>
<feature type="region of interest" description="Disordered" evidence="1">
    <location>
        <begin position="171"/>
        <end position="194"/>
    </location>
</feature>
<name>A0ABR3Q1M2_9TREE</name>
<proteinExistence type="predicted"/>
<comment type="caution">
    <text evidence="3">The sequence shown here is derived from an EMBL/GenBank/DDBJ whole genome shotgun (WGS) entry which is preliminary data.</text>
</comment>
<keyword evidence="2" id="KW-0472">Membrane</keyword>
<reference evidence="3 4" key="1">
    <citation type="submission" date="2023-08" db="EMBL/GenBank/DDBJ databases">
        <title>Annotated Genome Sequence of Vanrija albida AlHP1.</title>
        <authorList>
            <person name="Herzog R."/>
        </authorList>
    </citation>
    <scope>NUCLEOTIDE SEQUENCE [LARGE SCALE GENOMIC DNA]</scope>
    <source>
        <strain evidence="3 4">AlHP1</strain>
    </source>
</reference>
<dbReference type="Proteomes" id="UP001565368">
    <property type="component" value="Unassembled WGS sequence"/>
</dbReference>
<feature type="transmembrane region" description="Helical" evidence="2">
    <location>
        <begin position="58"/>
        <end position="83"/>
    </location>
</feature>
<keyword evidence="2" id="KW-1133">Transmembrane helix</keyword>
<evidence type="ECO:0008006" key="5">
    <source>
        <dbReference type="Google" id="ProtNLM"/>
    </source>
</evidence>
<feature type="transmembrane region" description="Helical" evidence="2">
    <location>
        <begin position="134"/>
        <end position="155"/>
    </location>
</feature>
<evidence type="ECO:0000256" key="1">
    <source>
        <dbReference type="SAM" id="MobiDB-lite"/>
    </source>
</evidence>
<feature type="transmembrane region" description="Helical" evidence="2">
    <location>
        <begin position="89"/>
        <end position="113"/>
    </location>
</feature>
<keyword evidence="2" id="KW-0812">Transmembrane</keyword>
<evidence type="ECO:0000313" key="3">
    <source>
        <dbReference type="EMBL" id="KAL1408391.1"/>
    </source>
</evidence>
<keyword evidence="4" id="KW-1185">Reference proteome</keyword>
<evidence type="ECO:0000256" key="2">
    <source>
        <dbReference type="SAM" id="Phobius"/>
    </source>
</evidence>
<evidence type="ECO:0000313" key="4">
    <source>
        <dbReference type="Proteomes" id="UP001565368"/>
    </source>
</evidence>
<protein>
    <recommendedName>
        <fullName evidence="5">MARVEL domain-containing protein</fullName>
    </recommendedName>
</protein>
<accession>A0ABR3Q1M2</accession>
<feature type="transmembrane region" description="Helical" evidence="2">
    <location>
        <begin position="15"/>
        <end position="38"/>
    </location>
</feature>
<dbReference type="EMBL" id="JBBXJM010000004">
    <property type="protein sequence ID" value="KAL1408391.1"/>
    <property type="molecule type" value="Genomic_DNA"/>
</dbReference>
<organism evidence="3 4">
    <name type="scientific">Vanrija albida</name>
    <dbReference type="NCBI Taxonomy" id="181172"/>
    <lineage>
        <taxon>Eukaryota</taxon>
        <taxon>Fungi</taxon>
        <taxon>Dikarya</taxon>
        <taxon>Basidiomycota</taxon>
        <taxon>Agaricomycotina</taxon>
        <taxon>Tremellomycetes</taxon>
        <taxon>Trichosporonales</taxon>
        <taxon>Trichosporonaceae</taxon>
        <taxon>Vanrija</taxon>
    </lineage>
</organism>
<feature type="compositionally biased region" description="Basic and acidic residues" evidence="1">
    <location>
        <begin position="185"/>
        <end position="194"/>
    </location>
</feature>
<sequence>MPLTYDERTTIARKASVAIVIVLFVASVIEGSVTGWLVHNYNKQDDYPSSSIKTRIRYLVFASWWSVLWTIVYGVMLITPWAWSVANVVIQSILLFMTWAFWLGGAAALTQAMRAHHTYWGNTVHNAALSAAEGFAWLGWILATFDLIVILFSAGDAQRNGDHLLGHHTHKEAVHSTHSSPTPAMRERSRENSV</sequence>
<gene>
    <name evidence="3" type="ORF">Q8F55_005203</name>
</gene>